<organism evidence="2 3">
    <name type="scientific">Malassezia psittaci</name>
    <dbReference type="NCBI Taxonomy" id="1821823"/>
    <lineage>
        <taxon>Eukaryota</taxon>
        <taxon>Fungi</taxon>
        <taxon>Dikarya</taxon>
        <taxon>Basidiomycota</taxon>
        <taxon>Ustilaginomycotina</taxon>
        <taxon>Malasseziomycetes</taxon>
        <taxon>Malasseziales</taxon>
        <taxon>Malasseziaceae</taxon>
        <taxon>Malassezia</taxon>
    </lineage>
</organism>
<evidence type="ECO:0000313" key="3">
    <source>
        <dbReference type="Proteomes" id="UP001214628"/>
    </source>
</evidence>
<dbReference type="InterPro" id="IPR045121">
    <property type="entry name" value="CoAse"/>
</dbReference>
<name>A0AAF0F2K1_9BASI</name>
<dbReference type="InterPro" id="IPR000086">
    <property type="entry name" value="NUDIX_hydrolase_dom"/>
</dbReference>
<feature type="domain" description="Nudix hydrolase" evidence="1">
    <location>
        <begin position="34"/>
        <end position="173"/>
    </location>
</feature>
<dbReference type="Gene3D" id="3.90.79.10">
    <property type="entry name" value="Nucleoside Triphosphate Pyrophosphohydrolase"/>
    <property type="match status" value="1"/>
</dbReference>
<gene>
    <name evidence="2" type="ORF">MPSI1_000357</name>
</gene>
<dbReference type="GO" id="GO:0015938">
    <property type="term" value="P:coenzyme A catabolic process"/>
    <property type="evidence" value="ECO:0007669"/>
    <property type="project" value="TreeGrafter"/>
</dbReference>
<dbReference type="GO" id="GO:0010945">
    <property type="term" value="F:coenzyme A diphosphatase activity"/>
    <property type="evidence" value="ECO:0007669"/>
    <property type="project" value="InterPro"/>
</dbReference>
<dbReference type="InterPro" id="IPR015797">
    <property type="entry name" value="NUDIX_hydrolase-like_dom_sf"/>
</dbReference>
<reference evidence="2" key="1">
    <citation type="submission" date="2023-02" db="EMBL/GenBank/DDBJ databases">
        <title>Mating type loci evolution in Malassezia.</title>
        <authorList>
            <person name="Coelho M.A."/>
        </authorList>
    </citation>
    <scope>NUCLEOTIDE SEQUENCE</scope>
    <source>
        <strain evidence="2">CBS 14136</strain>
    </source>
</reference>
<keyword evidence="3" id="KW-1185">Reference proteome</keyword>
<dbReference type="EMBL" id="CP118375">
    <property type="protein sequence ID" value="WFD41721.1"/>
    <property type="molecule type" value="Genomic_DNA"/>
</dbReference>
<dbReference type="PANTHER" id="PTHR12992:SF45">
    <property type="entry name" value="NUDIX HYDROLASE DOMAIN-CONTAINING PROTEIN"/>
    <property type="match status" value="1"/>
</dbReference>
<evidence type="ECO:0000259" key="1">
    <source>
        <dbReference type="PROSITE" id="PS51462"/>
    </source>
</evidence>
<protein>
    <recommendedName>
        <fullName evidence="1">Nudix hydrolase domain-containing protein</fullName>
    </recommendedName>
</protein>
<dbReference type="Proteomes" id="UP001214628">
    <property type="component" value="Chromosome 1"/>
</dbReference>
<evidence type="ECO:0000313" key="2">
    <source>
        <dbReference type="EMBL" id="WFD41721.1"/>
    </source>
</evidence>
<accession>A0AAF0F2K1</accession>
<dbReference type="PANTHER" id="PTHR12992">
    <property type="entry name" value="NUDIX HYDROLASE"/>
    <property type="match status" value="1"/>
</dbReference>
<dbReference type="SUPFAM" id="SSF55811">
    <property type="entry name" value="Nudix"/>
    <property type="match status" value="1"/>
</dbReference>
<dbReference type="Pfam" id="PF00293">
    <property type="entry name" value="NUDIX"/>
    <property type="match status" value="1"/>
</dbReference>
<proteinExistence type="predicted"/>
<dbReference type="AlphaFoldDB" id="A0AAF0F2K1"/>
<dbReference type="PROSITE" id="PS51462">
    <property type="entry name" value="NUDIX"/>
    <property type="match status" value="1"/>
</dbReference>
<dbReference type="CDD" id="cd03426">
    <property type="entry name" value="NUDIX_CoAse_Nudt7"/>
    <property type="match status" value="1"/>
</dbReference>
<sequence>MTDESELAIRRLRQYKHPITENLDPEVSASIPAYRSAGVVLPLFIANDGQLRVLLTVRASRLSSHGGDTALPGGRFELGDQSIEETARREAMEEIGLPKDSKQVSRLCIMETFLSANELAVTPIVVLTTQNIIQRLVPNESEVAQLFTVPLKAFLYHKPPLSLEKAMQVSPIDQRRAQILPGRRRDEPNSVPGADASESHWHTVYQVSWLGEQLKRHTFWDQRNPIRGLTRFVVLFLI</sequence>